<evidence type="ECO:0000313" key="3">
    <source>
        <dbReference type="Proteomes" id="UP000327157"/>
    </source>
</evidence>
<name>A0A5N5IE77_9ROSA</name>
<dbReference type="PANTHER" id="PTHR24177:SF215">
    <property type="entry name" value="PGG DOMAIN-CONTAINING PROTEIN"/>
    <property type="match status" value="1"/>
</dbReference>
<keyword evidence="1" id="KW-0812">Transmembrane</keyword>
<proteinExistence type="predicted"/>
<comment type="caution">
    <text evidence="2">The sequence shown here is derived from an EMBL/GenBank/DDBJ whole genome shotgun (WGS) entry which is preliminary data.</text>
</comment>
<organism evidence="2 3">
    <name type="scientific">Pyrus ussuriensis x Pyrus communis</name>
    <dbReference type="NCBI Taxonomy" id="2448454"/>
    <lineage>
        <taxon>Eukaryota</taxon>
        <taxon>Viridiplantae</taxon>
        <taxon>Streptophyta</taxon>
        <taxon>Embryophyta</taxon>
        <taxon>Tracheophyta</taxon>
        <taxon>Spermatophyta</taxon>
        <taxon>Magnoliopsida</taxon>
        <taxon>eudicotyledons</taxon>
        <taxon>Gunneridae</taxon>
        <taxon>Pentapetalae</taxon>
        <taxon>rosids</taxon>
        <taxon>fabids</taxon>
        <taxon>Rosales</taxon>
        <taxon>Rosaceae</taxon>
        <taxon>Amygdaloideae</taxon>
        <taxon>Maleae</taxon>
        <taxon>Pyrus</taxon>
    </lineage>
</organism>
<reference evidence="2 3" key="3">
    <citation type="submission" date="2019-11" db="EMBL/GenBank/DDBJ databases">
        <title>A de novo genome assembly of a pear dwarfing rootstock.</title>
        <authorList>
            <person name="Wang F."/>
            <person name="Wang J."/>
            <person name="Li S."/>
            <person name="Zhang Y."/>
            <person name="Fang M."/>
            <person name="Ma L."/>
            <person name="Zhao Y."/>
            <person name="Jiang S."/>
        </authorList>
    </citation>
    <scope>NUCLEOTIDE SEQUENCE [LARGE SCALE GENOMIC DNA]</scope>
    <source>
        <strain evidence="2">S2</strain>
        <tissue evidence="2">Leaf</tissue>
    </source>
</reference>
<protein>
    <submittedName>
        <fullName evidence="2">Uncharacterized protein</fullName>
    </submittedName>
</protein>
<reference evidence="2 3" key="1">
    <citation type="submission" date="2019-09" db="EMBL/GenBank/DDBJ databases">
        <authorList>
            <person name="Ou C."/>
        </authorList>
    </citation>
    <scope>NUCLEOTIDE SEQUENCE [LARGE SCALE GENOMIC DNA]</scope>
    <source>
        <strain evidence="2">S2</strain>
        <tissue evidence="2">Leaf</tissue>
    </source>
</reference>
<keyword evidence="3" id="KW-1185">Reference proteome</keyword>
<accession>A0A5N5IE77</accession>
<dbReference type="OrthoDB" id="1923662at2759"/>
<evidence type="ECO:0000313" key="2">
    <source>
        <dbReference type="EMBL" id="KAB2637557.1"/>
    </source>
</evidence>
<gene>
    <name evidence="2" type="ORF">D8674_028091</name>
</gene>
<dbReference type="GO" id="GO:0016020">
    <property type="term" value="C:membrane"/>
    <property type="evidence" value="ECO:0007669"/>
    <property type="project" value="TreeGrafter"/>
</dbReference>
<keyword evidence="1" id="KW-0472">Membrane</keyword>
<dbReference type="AlphaFoldDB" id="A0A5N5IE77"/>
<dbReference type="EMBL" id="SMOL01000004">
    <property type="protein sequence ID" value="KAB2637557.1"/>
    <property type="molecule type" value="Genomic_DNA"/>
</dbReference>
<dbReference type="PANTHER" id="PTHR24177">
    <property type="entry name" value="CASKIN"/>
    <property type="match status" value="1"/>
</dbReference>
<evidence type="ECO:0000256" key="1">
    <source>
        <dbReference type="SAM" id="Phobius"/>
    </source>
</evidence>
<sequence>MYHNNKDQTAEELFYHHEHNELLKSVQEWIKETAESCSTVAVLVATVDFATAHAILGVITKVSVLFSITILYFCSSHAWTLWPSPARCLLWLSFSLPSPLHPSTRFSAAAFLARS</sequence>
<reference evidence="3" key="2">
    <citation type="submission" date="2019-10" db="EMBL/GenBank/DDBJ databases">
        <title>A de novo genome assembly of a pear dwarfing rootstock.</title>
        <authorList>
            <person name="Wang F."/>
            <person name="Wang J."/>
            <person name="Li S."/>
            <person name="Zhang Y."/>
            <person name="Fang M."/>
            <person name="Ma L."/>
            <person name="Zhao Y."/>
            <person name="Jiang S."/>
        </authorList>
    </citation>
    <scope>NUCLEOTIDE SEQUENCE [LARGE SCALE GENOMIC DNA]</scope>
</reference>
<keyword evidence="1" id="KW-1133">Transmembrane helix</keyword>
<feature type="transmembrane region" description="Helical" evidence="1">
    <location>
        <begin position="52"/>
        <end position="74"/>
    </location>
</feature>
<dbReference type="Proteomes" id="UP000327157">
    <property type="component" value="Chromosome 5"/>
</dbReference>